<evidence type="ECO:0000256" key="3">
    <source>
        <dbReference type="ARBA" id="ARBA00022603"/>
    </source>
</evidence>
<dbReference type="SMART" id="SM00138">
    <property type="entry name" value="MeTrc"/>
    <property type="match status" value="1"/>
</dbReference>
<dbReference type="InterPro" id="IPR022641">
    <property type="entry name" value="CheR_N"/>
</dbReference>
<keyword evidence="3" id="KW-0489">Methyltransferase</keyword>
<evidence type="ECO:0000313" key="8">
    <source>
        <dbReference type="Proteomes" id="UP000676565"/>
    </source>
</evidence>
<dbReference type="InterPro" id="IPR050903">
    <property type="entry name" value="Bact_Chemotaxis_MeTrfase"/>
</dbReference>
<dbReference type="EC" id="2.1.1.80" evidence="2"/>
<dbReference type="Pfam" id="PF03705">
    <property type="entry name" value="CheR_N"/>
    <property type="match status" value="1"/>
</dbReference>
<proteinExistence type="predicted"/>
<evidence type="ECO:0000256" key="2">
    <source>
        <dbReference type="ARBA" id="ARBA00012534"/>
    </source>
</evidence>
<keyword evidence="4" id="KW-0808">Transferase</keyword>
<evidence type="ECO:0000256" key="5">
    <source>
        <dbReference type="ARBA" id="ARBA00022691"/>
    </source>
</evidence>
<evidence type="ECO:0000256" key="4">
    <source>
        <dbReference type="ARBA" id="ARBA00022679"/>
    </source>
</evidence>
<name>A0ABS5BL82_9BACT</name>
<dbReference type="SUPFAM" id="SSF47757">
    <property type="entry name" value="Chemotaxis receptor methyltransferase CheR, N-terminal domain"/>
    <property type="match status" value="1"/>
</dbReference>
<accession>A0ABS5BL82</accession>
<dbReference type="SUPFAM" id="SSF53335">
    <property type="entry name" value="S-adenosyl-L-methionine-dependent methyltransferases"/>
    <property type="match status" value="1"/>
</dbReference>
<dbReference type="EMBL" id="JAGKQQ010000001">
    <property type="protein sequence ID" value="MBP3954467.1"/>
    <property type="molecule type" value="Genomic_DNA"/>
</dbReference>
<dbReference type="InterPro" id="IPR029063">
    <property type="entry name" value="SAM-dependent_MTases_sf"/>
</dbReference>
<protein>
    <recommendedName>
        <fullName evidence="2">protein-glutamate O-methyltransferase</fullName>
        <ecNumber evidence="2">2.1.1.80</ecNumber>
    </recommendedName>
</protein>
<keyword evidence="8" id="KW-1185">Reference proteome</keyword>
<dbReference type="PANTHER" id="PTHR24422:SF10">
    <property type="entry name" value="CHEMOTAXIS PROTEIN METHYLTRANSFERASE 2"/>
    <property type="match status" value="1"/>
</dbReference>
<dbReference type="RefSeq" id="WP_210652594.1">
    <property type="nucleotide sequence ID" value="NZ_JAGKQQ010000001.1"/>
</dbReference>
<gene>
    <name evidence="7" type="ORF">J8F10_04090</name>
</gene>
<dbReference type="PROSITE" id="PS50123">
    <property type="entry name" value="CHER"/>
    <property type="match status" value="1"/>
</dbReference>
<dbReference type="PANTHER" id="PTHR24422">
    <property type="entry name" value="CHEMOTAXIS PROTEIN METHYLTRANSFERASE"/>
    <property type="match status" value="1"/>
</dbReference>
<evidence type="ECO:0000313" key="7">
    <source>
        <dbReference type="EMBL" id="MBP3954467.1"/>
    </source>
</evidence>
<dbReference type="Gene3D" id="3.40.50.150">
    <property type="entry name" value="Vaccinia Virus protein VP39"/>
    <property type="match status" value="1"/>
</dbReference>
<dbReference type="Proteomes" id="UP000676565">
    <property type="component" value="Unassembled WGS sequence"/>
</dbReference>
<comment type="catalytic activity">
    <reaction evidence="1">
        <text>L-glutamyl-[protein] + S-adenosyl-L-methionine = [protein]-L-glutamate 5-O-methyl ester + S-adenosyl-L-homocysteine</text>
        <dbReference type="Rhea" id="RHEA:24452"/>
        <dbReference type="Rhea" id="RHEA-COMP:10208"/>
        <dbReference type="Rhea" id="RHEA-COMP:10311"/>
        <dbReference type="ChEBI" id="CHEBI:29973"/>
        <dbReference type="ChEBI" id="CHEBI:57856"/>
        <dbReference type="ChEBI" id="CHEBI:59789"/>
        <dbReference type="ChEBI" id="CHEBI:82795"/>
        <dbReference type="EC" id="2.1.1.80"/>
    </reaction>
</comment>
<dbReference type="PRINTS" id="PR00996">
    <property type="entry name" value="CHERMTFRASE"/>
</dbReference>
<dbReference type="Gene3D" id="1.10.155.10">
    <property type="entry name" value="Chemotaxis receptor methyltransferase CheR, N-terminal domain"/>
    <property type="match status" value="1"/>
</dbReference>
<comment type="caution">
    <text evidence="7">The sequence shown here is derived from an EMBL/GenBank/DDBJ whole genome shotgun (WGS) entry which is preliminary data.</text>
</comment>
<dbReference type="InterPro" id="IPR022642">
    <property type="entry name" value="CheR_C"/>
</dbReference>
<sequence length="278" mass="30694">MKPGGDEIDLPVGTFIILRDIIRDRIGVSFDDDKRGLLAGKVGDRLRALNLTSFLDYYYLLKYGPGSDEEWPRLTDALSVQETYFWRELDQVRALVDVLVPQHVSAGRGPVRVWSAACATGEEPLSIAIALNEAGWFGRADIEVWASDISPAALEKAAGGVYRERSFRALPPELREKYFTPTAGGSKVAPDLHARIKFVTANLLDPASTTNLATAPFIFCRNVFIYFSAATVARVVRGFADRMPSPGFLFPGVSESLLRATTAFQLEEVGRAFVYVKR</sequence>
<dbReference type="InterPro" id="IPR036804">
    <property type="entry name" value="CheR_N_sf"/>
</dbReference>
<evidence type="ECO:0000256" key="1">
    <source>
        <dbReference type="ARBA" id="ARBA00001541"/>
    </source>
</evidence>
<dbReference type="InterPro" id="IPR000780">
    <property type="entry name" value="CheR_MeTrfase"/>
</dbReference>
<evidence type="ECO:0000259" key="6">
    <source>
        <dbReference type="PROSITE" id="PS50123"/>
    </source>
</evidence>
<feature type="domain" description="CheR-type methyltransferase" evidence="6">
    <location>
        <begin position="15"/>
        <end position="278"/>
    </location>
</feature>
<organism evidence="7 8">
    <name type="scientific">Gemmata palustris</name>
    <dbReference type="NCBI Taxonomy" id="2822762"/>
    <lineage>
        <taxon>Bacteria</taxon>
        <taxon>Pseudomonadati</taxon>
        <taxon>Planctomycetota</taxon>
        <taxon>Planctomycetia</taxon>
        <taxon>Gemmatales</taxon>
        <taxon>Gemmataceae</taxon>
        <taxon>Gemmata</taxon>
    </lineage>
</organism>
<dbReference type="Pfam" id="PF01739">
    <property type="entry name" value="CheR"/>
    <property type="match status" value="1"/>
</dbReference>
<reference evidence="7 8" key="1">
    <citation type="submission" date="2021-04" db="EMBL/GenBank/DDBJ databases">
        <authorList>
            <person name="Ivanova A."/>
        </authorList>
    </citation>
    <scope>NUCLEOTIDE SEQUENCE [LARGE SCALE GENOMIC DNA]</scope>
    <source>
        <strain evidence="7 8">G18</strain>
    </source>
</reference>
<keyword evidence="5" id="KW-0949">S-adenosyl-L-methionine</keyword>